<dbReference type="PANTHER" id="PTHR42784">
    <property type="entry name" value="PYRANOSE 2-OXIDASE"/>
    <property type="match status" value="1"/>
</dbReference>
<evidence type="ECO:0000313" key="15">
    <source>
        <dbReference type="EMBL" id="KAK8053310.1"/>
    </source>
</evidence>
<evidence type="ECO:0000256" key="12">
    <source>
        <dbReference type="ARBA" id="ARBA00031330"/>
    </source>
</evidence>
<protein>
    <recommendedName>
        <fullName evidence="6">Pyranose 2-oxidase</fullName>
        <ecNumber evidence="5">1.1.3.10</ecNumber>
    </recommendedName>
    <alternativeName>
        <fullName evidence="11">FAD-oxidoreductase</fullName>
    </alternativeName>
    <alternativeName>
        <fullName evidence="10">Glucose 2-oxidase</fullName>
    </alternativeName>
    <alternativeName>
        <fullName evidence="12">Pyranose:oxygen 2-oxidoreductase</fullName>
    </alternativeName>
</protein>
<accession>A0ABR1U332</accession>
<evidence type="ECO:0000256" key="2">
    <source>
        <dbReference type="ARBA" id="ARBA00001974"/>
    </source>
</evidence>
<dbReference type="SUPFAM" id="SSF51905">
    <property type="entry name" value="FAD/NAD(P)-binding domain"/>
    <property type="match status" value="1"/>
</dbReference>
<dbReference type="Gene3D" id="3.50.50.60">
    <property type="entry name" value="FAD/NAD(P)-binding domain"/>
    <property type="match status" value="2"/>
</dbReference>
<dbReference type="PANTHER" id="PTHR42784:SF1">
    <property type="entry name" value="PYRANOSE 2-OXIDASE"/>
    <property type="match status" value="1"/>
</dbReference>
<evidence type="ECO:0000256" key="3">
    <source>
        <dbReference type="ARBA" id="ARBA00010790"/>
    </source>
</evidence>
<dbReference type="InterPro" id="IPR000172">
    <property type="entry name" value="GMC_OxRdtase_N"/>
</dbReference>
<evidence type="ECO:0000256" key="4">
    <source>
        <dbReference type="ARBA" id="ARBA00011881"/>
    </source>
</evidence>
<keyword evidence="16" id="KW-1185">Reference proteome</keyword>
<evidence type="ECO:0000256" key="7">
    <source>
        <dbReference type="ARBA" id="ARBA00022630"/>
    </source>
</evidence>
<evidence type="ECO:0000259" key="14">
    <source>
        <dbReference type="Pfam" id="PF05199"/>
    </source>
</evidence>
<comment type="similarity">
    <text evidence="3">Belongs to the GMC oxidoreductase family.</text>
</comment>
<comment type="caution">
    <text evidence="15">The sequence shown here is derived from an EMBL/GenBank/DDBJ whole genome shotgun (WGS) entry which is preliminary data.</text>
</comment>
<dbReference type="Pfam" id="PF05199">
    <property type="entry name" value="GMC_oxred_C"/>
    <property type="match status" value="1"/>
</dbReference>
<keyword evidence="8" id="KW-0274">FAD</keyword>
<dbReference type="SUPFAM" id="SSF54373">
    <property type="entry name" value="FAD-linked reductases, C-terminal domain"/>
    <property type="match status" value="1"/>
</dbReference>
<evidence type="ECO:0000256" key="11">
    <source>
        <dbReference type="ARBA" id="ARBA00031159"/>
    </source>
</evidence>
<comment type="cofactor">
    <cofactor evidence="2">
        <name>FAD</name>
        <dbReference type="ChEBI" id="CHEBI:57692"/>
    </cofactor>
</comment>
<keyword evidence="9" id="KW-0560">Oxidoreductase</keyword>
<name>A0ABR1U332_9PEZI</name>
<dbReference type="EC" id="1.1.3.10" evidence="5"/>
<evidence type="ECO:0000256" key="8">
    <source>
        <dbReference type="ARBA" id="ARBA00022827"/>
    </source>
</evidence>
<evidence type="ECO:0000256" key="6">
    <source>
        <dbReference type="ARBA" id="ARBA00016408"/>
    </source>
</evidence>
<comment type="subunit">
    <text evidence="4">Homotetramer.</text>
</comment>
<dbReference type="NCBIfam" id="TIGR02462">
    <property type="entry name" value="pyranose_ox"/>
    <property type="match status" value="1"/>
</dbReference>
<sequence>MNKNAAIETFAADVDVVVVGSGPVGATYARKLVDAGLSVRMVEIGTQETVIPGDHKKNNYVTQKDINSFINVIQGELSLLSIPTDCKVLTTSDPSSWPSCSHHAFIHNGQNPEQDACTNMTAASATRAVGGMSAHWTCCTPRQHPTIERSPLFPDEEWDKLYNEAEKLVKTDCTVFEDSIRQQLIKRTLKEAFANDKRAFESMPLAVQKIDDQDYLEWSCSATIFGDITKTECRPGNKRFTLDSQTRCTRLLRHEYAGAEVEGALCKNLKTGKDFIIKAKKYVICAGAVLTPGILHNSGWRKGCNEGLPALGKYLTEQIMTFCQVVLSRDLVDRVPKDPYDLGWKERVEEHKKKFPEDPLPFPFTDADPQVYTPLSKEYPWHTQIHRDAFSYGQVPATVDQRLVVDLRWFGYASAIPENKVTFSDKIKDQFGMPQPTFHVTVPDKDADRAHKMMNDMCEVASKLGGFLPGAEPRFLVPGSALHISGTTRAGMSAKDSVCDKYGRVWGTKNVIVGGCNVIPTGAACNPTLTAICFAIAGVQKIIEDIAPVSPKRG</sequence>
<feature type="domain" description="Glucose-methanol-choline oxidoreductase N-terminal" evidence="13">
    <location>
        <begin position="244"/>
        <end position="316"/>
    </location>
</feature>
<dbReference type="InterPro" id="IPR051473">
    <property type="entry name" value="P2Ox-like"/>
</dbReference>
<reference evidence="15 16" key="1">
    <citation type="submission" date="2023-01" db="EMBL/GenBank/DDBJ databases">
        <title>Analysis of 21 Apiospora genomes using comparative genomics revels a genus with tremendous synthesis potential of carbohydrate active enzymes and secondary metabolites.</title>
        <authorList>
            <person name="Sorensen T."/>
        </authorList>
    </citation>
    <scope>NUCLEOTIDE SEQUENCE [LARGE SCALE GENOMIC DNA]</scope>
    <source>
        <strain evidence="15 16">CBS 83171</strain>
    </source>
</reference>
<organism evidence="15 16">
    <name type="scientific">Apiospora saccharicola</name>
    <dbReference type="NCBI Taxonomy" id="335842"/>
    <lineage>
        <taxon>Eukaryota</taxon>
        <taxon>Fungi</taxon>
        <taxon>Dikarya</taxon>
        <taxon>Ascomycota</taxon>
        <taxon>Pezizomycotina</taxon>
        <taxon>Sordariomycetes</taxon>
        <taxon>Xylariomycetidae</taxon>
        <taxon>Amphisphaeriales</taxon>
        <taxon>Apiosporaceae</taxon>
        <taxon>Apiospora</taxon>
    </lineage>
</organism>
<evidence type="ECO:0000256" key="9">
    <source>
        <dbReference type="ARBA" id="ARBA00023002"/>
    </source>
</evidence>
<evidence type="ECO:0000256" key="5">
    <source>
        <dbReference type="ARBA" id="ARBA00013082"/>
    </source>
</evidence>
<dbReference type="InterPro" id="IPR036188">
    <property type="entry name" value="FAD/NAD-bd_sf"/>
</dbReference>
<feature type="domain" description="Glucose-methanol-choline oxidoreductase C-terminal" evidence="14">
    <location>
        <begin position="418"/>
        <end position="535"/>
    </location>
</feature>
<dbReference type="EMBL" id="JAQQWM010000008">
    <property type="protein sequence ID" value="KAK8053310.1"/>
    <property type="molecule type" value="Genomic_DNA"/>
</dbReference>
<comment type="catalytic activity">
    <reaction evidence="1">
        <text>D-glucose + O2 = 2-dehydro-D-glucose + H2O2</text>
        <dbReference type="Rhea" id="RHEA:10552"/>
        <dbReference type="ChEBI" id="CHEBI:4167"/>
        <dbReference type="ChEBI" id="CHEBI:15379"/>
        <dbReference type="ChEBI" id="CHEBI:16240"/>
        <dbReference type="ChEBI" id="CHEBI:16609"/>
        <dbReference type="EC" id="1.1.3.10"/>
    </reaction>
</comment>
<keyword evidence="7" id="KW-0285">Flavoprotein</keyword>
<evidence type="ECO:0000313" key="16">
    <source>
        <dbReference type="Proteomes" id="UP001446871"/>
    </source>
</evidence>
<dbReference type="Pfam" id="PF00732">
    <property type="entry name" value="GMC_oxred_N"/>
    <property type="match status" value="1"/>
</dbReference>
<evidence type="ECO:0000259" key="13">
    <source>
        <dbReference type="Pfam" id="PF00732"/>
    </source>
</evidence>
<gene>
    <name evidence="15" type="ORF">PG996_012611</name>
</gene>
<dbReference type="Proteomes" id="UP001446871">
    <property type="component" value="Unassembled WGS sequence"/>
</dbReference>
<proteinExistence type="inferred from homology"/>
<dbReference type="InterPro" id="IPR012814">
    <property type="entry name" value="P2OX"/>
</dbReference>
<dbReference type="InterPro" id="IPR007867">
    <property type="entry name" value="GMC_OxRtase_C"/>
</dbReference>
<evidence type="ECO:0000256" key="10">
    <source>
        <dbReference type="ARBA" id="ARBA00030508"/>
    </source>
</evidence>
<evidence type="ECO:0000256" key="1">
    <source>
        <dbReference type="ARBA" id="ARBA00000827"/>
    </source>
</evidence>